<keyword evidence="2" id="KW-1185">Reference proteome</keyword>
<sequence length="385" mass="43325">MSDKQSVNQILTAPLTREHMPTTTNISLSSYLGRKAFGDGWLPEEKRIPESFGPRQAMAGFEEIYPNIIDYIVRITYKIWEDRDIDYIGDTYSNDSYVFDDFGLQRGNKKIIADTYATTGAFSDIQLITDDIVWAGNDELGYHTSHRVYMVGTNDGDSKFGSATGRRVKVPLIANCVAKDNKIYLEHVLYNTAALIQQLGLDLKQTARNMVADKSTPGWPRDKHTWQNLRQAGSPRQAISLAQPIVGFDPDAFCREAFSSTLGKQTGADLSLFYRADIEFIGSNNRQFTGLDSYLSLLKDLHIALTDCNAQVDEVYWTGNEVEGYLTSVRWSLDAVHSGAGVFGEASNKQIQFWGITQHFIVKGKIVKEWMMFNELDVLMQTMAD</sequence>
<dbReference type="AlphaFoldDB" id="K6ZWG0"/>
<evidence type="ECO:0008006" key="3">
    <source>
        <dbReference type="Google" id="ProtNLM"/>
    </source>
</evidence>
<dbReference type="Proteomes" id="UP000006251">
    <property type="component" value="Unassembled WGS sequence"/>
</dbReference>
<dbReference type="RefSeq" id="WP_006009425.1">
    <property type="nucleotide sequence ID" value="NZ_AUAV01000008.1"/>
</dbReference>
<dbReference type="SUPFAM" id="SSF54427">
    <property type="entry name" value="NTF2-like"/>
    <property type="match status" value="2"/>
</dbReference>
<gene>
    <name evidence="1" type="ORF">GPAL_0780</name>
</gene>
<dbReference type="InterPro" id="IPR032710">
    <property type="entry name" value="NTF2-like_dom_sf"/>
</dbReference>
<comment type="caution">
    <text evidence="1">The sequence shown here is derived from an EMBL/GenBank/DDBJ whole genome shotgun (WGS) entry which is preliminary data.</text>
</comment>
<reference evidence="2" key="1">
    <citation type="journal article" date="2014" name="Environ. Microbiol.">
        <title>Comparative genomics of the marine bacterial genus Glaciecola reveals the high degree of genomic diversity and genomic characteristic for cold adaptation.</title>
        <authorList>
            <person name="Qin Q.L."/>
            <person name="Xie B.B."/>
            <person name="Yu Y."/>
            <person name="Shu Y.L."/>
            <person name="Rong J.C."/>
            <person name="Zhang Y.J."/>
            <person name="Zhao D.L."/>
            <person name="Chen X.L."/>
            <person name="Zhang X.Y."/>
            <person name="Chen B."/>
            <person name="Zhou B.C."/>
            <person name="Zhang Y.Z."/>
        </authorList>
    </citation>
    <scope>NUCLEOTIDE SEQUENCE [LARGE SCALE GENOMIC DNA]</scope>
    <source>
        <strain evidence="2">ACAM 615</strain>
    </source>
</reference>
<dbReference type="InterPro" id="IPR009959">
    <property type="entry name" value="Cyclase_SnoaL-like"/>
</dbReference>
<name>K6ZWG0_9ALTE</name>
<organism evidence="1 2">
    <name type="scientific">Brumicola pallidula DSM 14239 = ACAM 615</name>
    <dbReference type="NCBI Taxonomy" id="1121922"/>
    <lineage>
        <taxon>Bacteria</taxon>
        <taxon>Pseudomonadati</taxon>
        <taxon>Pseudomonadota</taxon>
        <taxon>Gammaproteobacteria</taxon>
        <taxon>Alteromonadales</taxon>
        <taxon>Alteromonadaceae</taxon>
        <taxon>Brumicola</taxon>
    </lineage>
</organism>
<evidence type="ECO:0000313" key="1">
    <source>
        <dbReference type="EMBL" id="GAC27660.1"/>
    </source>
</evidence>
<dbReference type="Pfam" id="PF07366">
    <property type="entry name" value="SnoaL"/>
    <property type="match status" value="1"/>
</dbReference>
<dbReference type="EMBL" id="BAEQ01000014">
    <property type="protein sequence ID" value="GAC27660.1"/>
    <property type="molecule type" value="Genomic_DNA"/>
</dbReference>
<evidence type="ECO:0000313" key="2">
    <source>
        <dbReference type="Proteomes" id="UP000006251"/>
    </source>
</evidence>
<dbReference type="Gene3D" id="3.10.450.50">
    <property type="match status" value="2"/>
</dbReference>
<dbReference type="OrthoDB" id="2769928at2"/>
<protein>
    <recommendedName>
        <fullName evidence="3">SnoaL-like domain-containing protein</fullName>
    </recommendedName>
</protein>
<dbReference type="GO" id="GO:0030638">
    <property type="term" value="P:polyketide metabolic process"/>
    <property type="evidence" value="ECO:0007669"/>
    <property type="project" value="InterPro"/>
</dbReference>
<accession>K6ZWG0</accession>
<proteinExistence type="predicted"/>
<dbReference type="STRING" id="1121922.GCA_000428905_01883"/>